<accession>A0A543K346</accession>
<organism evidence="2 3">
    <name type="scientific">Roseinatronobacter monicus</name>
    <dbReference type="NCBI Taxonomy" id="393481"/>
    <lineage>
        <taxon>Bacteria</taxon>
        <taxon>Pseudomonadati</taxon>
        <taxon>Pseudomonadota</taxon>
        <taxon>Alphaproteobacteria</taxon>
        <taxon>Rhodobacterales</taxon>
        <taxon>Paracoccaceae</taxon>
        <taxon>Roseinatronobacter</taxon>
    </lineage>
</organism>
<gene>
    <name evidence="2" type="ORF">BD293_4501</name>
</gene>
<dbReference type="CDD" id="cd00293">
    <property type="entry name" value="USP-like"/>
    <property type="match status" value="1"/>
</dbReference>
<keyword evidence="3" id="KW-1185">Reference proteome</keyword>
<dbReference type="EMBL" id="VFPT01000006">
    <property type="protein sequence ID" value="TQM89482.1"/>
    <property type="molecule type" value="Genomic_DNA"/>
</dbReference>
<dbReference type="Gene3D" id="3.40.50.620">
    <property type="entry name" value="HUPs"/>
    <property type="match status" value="1"/>
</dbReference>
<comment type="caution">
    <text evidence="2">The sequence shown here is derived from an EMBL/GenBank/DDBJ whole genome shotgun (WGS) entry which is preliminary data.</text>
</comment>
<dbReference type="Proteomes" id="UP000320582">
    <property type="component" value="Unassembled WGS sequence"/>
</dbReference>
<dbReference type="AlphaFoldDB" id="A0A543K346"/>
<name>A0A543K346_9RHOB</name>
<dbReference type="InterPro" id="IPR006016">
    <property type="entry name" value="UspA"/>
</dbReference>
<evidence type="ECO:0000313" key="2">
    <source>
        <dbReference type="EMBL" id="TQM89482.1"/>
    </source>
</evidence>
<feature type="domain" description="UspA" evidence="1">
    <location>
        <begin position="1"/>
        <end position="137"/>
    </location>
</feature>
<evidence type="ECO:0000259" key="1">
    <source>
        <dbReference type="Pfam" id="PF00582"/>
    </source>
</evidence>
<dbReference type="RefSeq" id="WP_142085898.1">
    <property type="nucleotide sequence ID" value="NZ_VFPT01000006.1"/>
</dbReference>
<proteinExistence type="predicted"/>
<protein>
    <submittedName>
        <fullName evidence="2">Nucleotide-binding universal stress UspA family protein</fullName>
    </submittedName>
</protein>
<dbReference type="Pfam" id="PF00582">
    <property type="entry name" value="Usp"/>
    <property type="match status" value="1"/>
</dbReference>
<dbReference type="SUPFAM" id="SSF52402">
    <property type="entry name" value="Adenine nucleotide alpha hydrolases-like"/>
    <property type="match status" value="1"/>
</dbReference>
<evidence type="ECO:0000313" key="3">
    <source>
        <dbReference type="Proteomes" id="UP000320582"/>
    </source>
</evidence>
<dbReference type="InterPro" id="IPR014729">
    <property type="entry name" value="Rossmann-like_a/b/a_fold"/>
</dbReference>
<dbReference type="OrthoDB" id="9792500at2"/>
<reference evidence="2 3" key="1">
    <citation type="submission" date="2019-06" db="EMBL/GenBank/DDBJ databases">
        <title>Genomic Encyclopedia of Archaeal and Bacterial Type Strains, Phase II (KMG-II): from individual species to whole genera.</title>
        <authorList>
            <person name="Goeker M."/>
        </authorList>
    </citation>
    <scope>NUCLEOTIDE SEQUENCE [LARGE SCALE GENOMIC DNA]</scope>
    <source>
        <strain evidence="2 3">DSM 18423</strain>
    </source>
</reference>
<sequence>MFSRIMVPIDLVHRDTLRKAVDLACGMARDHKAELCFVSVSGELPSEIAKSSSEYGEKLQEFADRKSEEYAISATALNLSSADPEAEVDRKLLSAIEQVGADLVVMASHQPGLMEYIFSSHGGYIAAHAKVSVFVVR</sequence>